<dbReference type="Proteomes" id="UP001589693">
    <property type="component" value="Unassembled WGS sequence"/>
</dbReference>
<comment type="caution">
    <text evidence="2">The sequence shown here is derived from an EMBL/GenBank/DDBJ whole genome shotgun (WGS) entry which is preliminary data.</text>
</comment>
<sequence>MRAVLKAAAVTGVAVAATVVTAGPASAAVHRGKSDCFAWSWGDGTISTTVYWHNTCDETRQLVIKLDEGSYYYAKVKANAKGHRKFYDTPKEIRDHGRP</sequence>
<name>A0ABV6A879_9PSEU</name>
<protein>
    <recommendedName>
        <fullName evidence="4">Secreted protein</fullName>
    </recommendedName>
</protein>
<feature type="chain" id="PRO_5046358498" description="Secreted protein" evidence="1">
    <location>
        <begin position="23"/>
        <end position="99"/>
    </location>
</feature>
<organism evidence="2 3">
    <name type="scientific">Allokutzneria oryzae</name>
    <dbReference type="NCBI Taxonomy" id="1378989"/>
    <lineage>
        <taxon>Bacteria</taxon>
        <taxon>Bacillati</taxon>
        <taxon>Actinomycetota</taxon>
        <taxon>Actinomycetes</taxon>
        <taxon>Pseudonocardiales</taxon>
        <taxon>Pseudonocardiaceae</taxon>
        <taxon>Allokutzneria</taxon>
    </lineage>
</organism>
<evidence type="ECO:0000313" key="3">
    <source>
        <dbReference type="Proteomes" id="UP001589693"/>
    </source>
</evidence>
<accession>A0ABV6A879</accession>
<reference evidence="2 3" key="1">
    <citation type="submission" date="2024-09" db="EMBL/GenBank/DDBJ databases">
        <authorList>
            <person name="Sun Q."/>
            <person name="Mori K."/>
        </authorList>
    </citation>
    <scope>NUCLEOTIDE SEQUENCE [LARGE SCALE GENOMIC DNA]</scope>
    <source>
        <strain evidence="2 3">TBRC 7907</strain>
    </source>
</reference>
<feature type="signal peptide" evidence="1">
    <location>
        <begin position="1"/>
        <end position="22"/>
    </location>
</feature>
<gene>
    <name evidence="2" type="ORF">ACFFQA_33350</name>
</gene>
<dbReference type="RefSeq" id="WP_377860968.1">
    <property type="nucleotide sequence ID" value="NZ_JBHLZU010000029.1"/>
</dbReference>
<keyword evidence="3" id="KW-1185">Reference proteome</keyword>
<evidence type="ECO:0000313" key="2">
    <source>
        <dbReference type="EMBL" id="MFB9908850.1"/>
    </source>
</evidence>
<evidence type="ECO:0000256" key="1">
    <source>
        <dbReference type="SAM" id="SignalP"/>
    </source>
</evidence>
<keyword evidence="1" id="KW-0732">Signal</keyword>
<proteinExistence type="predicted"/>
<evidence type="ECO:0008006" key="4">
    <source>
        <dbReference type="Google" id="ProtNLM"/>
    </source>
</evidence>
<dbReference type="EMBL" id="JBHLZU010000029">
    <property type="protein sequence ID" value="MFB9908850.1"/>
    <property type="molecule type" value="Genomic_DNA"/>
</dbReference>